<organism evidence="1 2">
    <name type="scientific">Populus alba</name>
    <name type="common">White poplar</name>
    <dbReference type="NCBI Taxonomy" id="43335"/>
    <lineage>
        <taxon>Eukaryota</taxon>
        <taxon>Viridiplantae</taxon>
        <taxon>Streptophyta</taxon>
        <taxon>Embryophyta</taxon>
        <taxon>Tracheophyta</taxon>
        <taxon>Spermatophyta</taxon>
        <taxon>Magnoliopsida</taxon>
        <taxon>eudicotyledons</taxon>
        <taxon>Gunneridae</taxon>
        <taxon>Pentapetalae</taxon>
        <taxon>rosids</taxon>
        <taxon>fabids</taxon>
        <taxon>Malpighiales</taxon>
        <taxon>Salicaceae</taxon>
        <taxon>Saliceae</taxon>
        <taxon>Populus</taxon>
    </lineage>
</organism>
<proteinExistence type="predicted"/>
<accession>A0ACC4BPC6</accession>
<dbReference type="Proteomes" id="UP000309997">
    <property type="component" value="Unassembled WGS sequence"/>
</dbReference>
<keyword evidence="2" id="KW-1185">Reference proteome</keyword>
<name>A0ACC4BPC6_POPAL</name>
<evidence type="ECO:0000313" key="1">
    <source>
        <dbReference type="EMBL" id="KAL3580354.1"/>
    </source>
</evidence>
<dbReference type="EMBL" id="RCHU02000009">
    <property type="protein sequence ID" value="KAL3580354.1"/>
    <property type="molecule type" value="Genomic_DNA"/>
</dbReference>
<reference evidence="1 2" key="1">
    <citation type="journal article" date="2024" name="Plant Biotechnol. J.">
        <title>Genome and CRISPR/Cas9 system of a widespread forest tree (Populus alba) in the world.</title>
        <authorList>
            <person name="Liu Y.J."/>
            <person name="Jiang P.F."/>
            <person name="Han X.M."/>
            <person name="Li X.Y."/>
            <person name="Wang H.M."/>
            <person name="Wang Y.J."/>
            <person name="Wang X.X."/>
            <person name="Zeng Q.Y."/>
        </authorList>
    </citation>
    <scope>NUCLEOTIDE SEQUENCE [LARGE SCALE GENOMIC DNA]</scope>
    <source>
        <strain evidence="2">cv. PAL-ZL1</strain>
    </source>
</reference>
<protein>
    <submittedName>
        <fullName evidence="1">Uncharacterized protein</fullName>
    </submittedName>
</protein>
<sequence length="90" mass="10142">MTSSAKFLSSSSLKPPSSLEQELPTILLDEDGILVSFSFIECLWLCTSKDIPTSLWFLLLYHHTLIFLSAYHPAAPFPDRKSHSVQQLDC</sequence>
<evidence type="ECO:0000313" key="2">
    <source>
        <dbReference type="Proteomes" id="UP000309997"/>
    </source>
</evidence>
<comment type="caution">
    <text evidence="1">The sequence shown here is derived from an EMBL/GenBank/DDBJ whole genome shotgun (WGS) entry which is preliminary data.</text>
</comment>
<gene>
    <name evidence="1" type="ORF">D5086_018189</name>
</gene>